<dbReference type="GO" id="GO:0031267">
    <property type="term" value="F:small GTPase binding"/>
    <property type="evidence" value="ECO:0007669"/>
    <property type="project" value="InterPro"/>
</dbReference>
<sequence length="995" mass="112317">MTMNNSGSINELCQCLVQSIDPDPSNRRLAEQRLENAKRDSSFGQLMISITQDQNLNISIRQASALAFKNWIKGSWPNSEEDQSQRINQNDRQNIKSRLIPVLISLAQNHNLQVQYTETVSIIASIDFPGQWPDLIDQIVQNFNQNDWTVNNTLLSTAHGIFKRWRSQFRSDTLFLEIKYVLERFCGPYLQLFKLLDNVLTNVVTTLPPKEQKTLARSLLLMIQIYYDLNSQDIPEFFEDNLSEFMNLLHKYLTWEIPSLVTSADDDDEAEAGDLEKIRSSICEVAELYSQRYLDVFPMMGSFVETCWALLVRLGPQQRYDILVSKAIRFLSVVVRMQSQKNLFESQSTLEAFCEKIVLPNMFLRDFEVEMFEEDPTEYVRRDLEGSDSETRRQAATEFTRALMEHFESQITTIITKYANNYLAQYAASPAANWRLKDAAVSLLTSVGSLRSTSAGGVTSTNTLANVVTFFSDHVVQDIASEPSSKPSPIIVADAIKFLRTFRNQLNRDQLISVVPLLVPHLNSDLVVIHTYAASTIERILFIKRENRNLFLPEDVKDISLPILSALFTQILRGETPQQIAQNSTLMKCVMRVIVTTKHNLQAHFQTVLSQLLTIINEISKNPSNPQFNHYTFESVSALIRFTISADPTNLPKLEQALFPAFSHILTQDIQDFSPFVFQILSQMLELRSIKPETLPDYYKSLLQPLLTPALWEVRGNIPGLVRLLKAYLTADSASVIQENRVPAMLGVFQKLISSKINDVFGFELLEALFEYLPVNTLAPYLRNVFILLFTRLQQSKTEKFTSAFLYTIMFVVALEKAQLTPDFIINAINGVQPGLFCQVMEGALLPAVPSTPLKNRRVVALGHISLLTRSRALQQEAEARLYLPILTSVLRLLTLPQLNPNQNLSGVDGSEVKVSELEEFGYQVGFSKLGASENVLSRKDPFDGMGDPRDALASGLVKAGDAQPGKIPALIAQVPADLATPYLQWLAAAGYQIR</sequence>
<comment type="caution">
    <text evidence="9">The sequence shown here is derived from an EMBL/GenBank/DDBJ whole genome shotgun (WGS) entry which is preliminary data.</text>
</comment>
<dbReference type="InterPro" id="IPR011989">
    <property type="entry name" value="ARM-like"/>
</dbReference>
<dbReference type="SUPFAM" id="SSF48371">
    <property type="entry name" value="ARM repeat"/>
    <property type="match status" value="1"/>
</dbReference>
<evidence type="ECO:0000256" key="4">
    <source>
        <dbReference type="ARBA" id="ARBA00022448"/>
    </source>
</evidence>
<dbReference type="PANTHER" id="PTHR10997">
    <property type="entry name" value="IMPORTIN-7, 8, 11"/>
    <property type="match status" value="1"/>
</dbReference>
<evidence type="ECO:0000259" key="8">
    <source>
        <dbReference type="PROSITE" id="PS50166"/>
    </source>
</evidence>
<proteinExistence type="inferred from homology"/>
<dbReference type="FunFam" id="1.25.10.10:FF:000057">
    <property type="entry name" value="Exportin-2 isoform 1"/>
    <property type="match status" value="1"/>
</dbReference>
<dbReference type="Pfam" id="PF03378">
    <property type="entry name" value="CAS_CSE1"/>
    <property type="match status" value="1"/>
</dbReference>
<dbReference type="PANTHER" id="PTHR10997:SF8">
    <property type="entry name" value="EXPORTIN-2"/>
    <property type="match status" value="1"/>
</dbReference>
<dbReference type="Proteomes" id="UP001153365">
    <property type="component" value="Unassembled WGS sequence"/>
</dbReference>
<evidence type="ECO:0000256" key="7">
    <source>
        <dbReference type="ARBA" id="ARBA00023242"/>
    </source>
</evidence>
<dbReference type="Pfam" id="PF03810">
    <property type="entry name" value="IBN_N"/>
    <property type="match status" value="1"/>
</dbReference>
<evidence type="ECO:0000256" key="3">
    <source>
        <dbReference type="ARBA" id="ARBA00008669"/>
    </source>
</evidence>
<dbReference type="SMART" id="SM00913">
    <property type="entry name" value="IBN_N"/>
    <property type="match status" value="1"/>
</dbReference>
<reference evidence="9" key="1">
    <citation type="submission" date="2022-06" db="EMBL/GenBank/DDBJ databases">
        <authorList>
            <consortium name="SYNGENTA / RWTH Aachen University"/>
        </authorList>
    </citation>
    <scope>NUCLEOTIDE SEQUENCE</scope>
</reference>
<protein>
    <submittedName>
        <fullName evidence="9">Cse1-domain-containing protein</fullName>
    </submittedName>
</protein>
<comment type="similarity">
    <text evidence="3">Belongs to the XPO2/CSE1 family.</text>
</comment>
<dbReference type="GO" id="GO:0006611">
    <property type="term" value="P:protein export from nucleus"/>
    <property type="evidence" value="ECO:0007669"/>
    <property type="project" value="TreeGrafter"/>
</dbReference>
<evidence type="ECO:0000313" key="9">
    <source>
        <dbReference type="EMBL" id="CAH7688754.1"/>
    </source>
</evidence>
<dbReference type="GO" id="GO:0005829">
    <property type="term" value="C:cytosol"/>
    <property type="evidence" value="ECO:0007669"/>
    <property type="project" value="TreeGrafter"/>
</dbReference>
<feature type="domain" description="Importin N-terminal" evidence="8">
    <location>
        <begin position="30"/>
        <end position="105"/>
    </location>
</feature>
<keyword evidence="4" id="KW-0813">Transport</keyword>
<dbReference type="GO" id="GO:0005049">
    <property type="term" value="F:nuclear export signal receptor activity"/>
    <property type="evidence" value="ECO:0007669"/>
    <property type="project" value="TreeGrafter"/>
</dbReference>
<accession>A0AAV0BPX5</accession>
<keyword evidence="5" id="KW-0963">Cytoplasm</keyword>
<dbReference type="InterPro" id="IPR013713">
    <property type="entry name" value="XPO2_central"/>
</dbReference>
<comment type="subcellular location">
    <subcellularLocation>
        <location evidence="2">Cytoplasm</location>
    </subcellularLocation>
    <subcellularLocation>
        <location evidence="1">Nucleus</location>
    </subcellularLocation>
</comment>
<organism evidence="9 10">
    <name type="scientific">Phakopsora pachyrhizi</name>
    <name type="common">Asian soybean rust disease fungus</name>
    <dbReference type="NCBI Taxonomy" id="170000"/>
    <lineage>
        <taxon>Eukaryota</taxon>
        <taxon>Fungi</taxon>
        <taxon>Dikarya</taxon>
        <taxon>Basidiomycota</taxon>
        <taxon>Pucciniomycotina</taxon>
        <taxon>Pucciniomycetes</taxon>
        <taxon>Pucciniales</taxon>
        <taxon>Phakopsoraceae</taxon>
        <taxon>Phakopsora</taxon>
    </lineage>
</organism>
<keyword evidence="6" id="KW-0653">Protein transport</keyword>
<dbReference type="EMBL" id="CALTRL010006009">
    <property type="protein sequence ID" value="CAH7688754.1"/>
    <property type="molecule type" value="Genomic_DNA"/>
</dbReference>
<dbReference type="Pfam" id="PF08506">
    <property type="entry name" value="Cse1"/>
    <property type="match status" value="1"/>
</dbReference>
<evidence type="ECO:0000313" key="10">
    <source>
        <dbReference type="Proteomes" id="UP001153365"/>
    </source>
</evidence>
<evidence type="ECO:0000256" key="6">
    <source>
        <dbReference type="ARBA" id="ARBA00022927"/>
    </source>
</evidence>
<dbReference type="GO" id="GO:0006606">
    <property type="term" value="P:protein import into nucleus"/>
    <property type="evidence" value="ECO:0007669"/>
    <property type="project" value="TreeGrafter"/>
</dbReference>
<evidence type="ECO:0000256" key="2">
    <source>
        <dbReference type="ARBA" id="ARBA00004496"/>
    </source>
</evidence>
<evidence type="ECO:0000256" key="5">
    <source>
        <dbReference type="ARBA" id="ARBA00022490"/>
    </source>
</evidence>
<dbReference type="Gene3D" id="1.25.10.10">
    <property type="entry name" value="Leucine-rich Repeat Variant"/>
    <property type="match status" value="1"/>
</dbReference>
<dbReference type="AlphaFoldDB" id="A0AAV0BPX5"/>
<name>A0AAV0BPX5_PHAPC</name>
<dbReference type="InterPro" id="IPR001494">
    <property type="entry name" value="Importin-beta_N"/>
</dbReference>
<evidence type="ECO:0000256" key="1">
    <source>
        <dbReference type="ARBA" id="ARBA00004123"/>
    </source>
</evidence>
<dbReference type="GO" id="GO:0005635">
    <property type="term" value="C:nuclear envelope"/>
    <property type="evidence" value="ECO:0007669"/>
    <property type="project" value="TreeGrafter"/>
</dbReference>
<gene>
    <name evidence="9" type="ORF">PPACK8108_LOCUS23761</name>
</gene>
<dbReference type="InterPro" id="IPR005043">
    <property type="entry name" value="XPO2_C"/>
</dbReference>
<dbReference type="InterPro" id="IPR016024">
    <property type="entry name" value="ARM-type_fold"/>
</dbReference>
<keyword evidence="7" id="KW-0539">Nucleus</keyword>
<keyword evidence="10" id="KW-1185">Reference proteome</keyword>
<dbReference type="PROSITE" id="PS50166">
    <property type="entry name" value="IMPORTIN_B_NT"/>
    <property type="match status" value="1"/>
</dbReference>